<sequence length="164" mass="18919">MKIGDHVSVLNDNLRGKIIKIQKNLIILEDEHGFEHSFKPEDLVPIEPDLYTPDSISVKQEPQKKVSKKNKTQPLILDLHFEQLVSNPCDYTPWERLFIQKKRLQESIKFCRKNKIKKLKVIHGIGDGVLQGMVLEVLGGEIDLEYEDGYFFKHQSGAIDVLLK</sequence>
<protein>
    <submittedName>
        <fullName evidence="2">DNA mismatch repair protein</fullName>
    </submittedName>
</protein>
<dbReference type="AlphaFoldDB" id="A0A845PUF3"/>
<dbReference type="EMBL" id="JAAABJ010000535">
    <property type="protein sequence ID" value="NAW51454.1"/>
    <property type="molecule type" value="Genomic_DNA"/>
</dbReference>
<gene>
    <name evidence="2" type="ORF">GNY06_08690</name>
</gene>
<dbReference type="RefSeq" id="WP_166519734.1">
    <property type="nucleotide sequence ID" value="NZ_JAAABJ010000535.1"/>
</dbReference>
<reference evidence="2 3" key="1">
    <citation type="submission" date="2019-11" db="EMBL/GenBank/DDBJ databases">
        <title>Characterization of Elizabethkingia argenteiflava sp. nov., isolated from inner surface of Soybean Pods.</title>
        <authorList>
            <person name="Mo S."/>
        </authorList>
    </citation>
    <scope>NUCLEOTIDE SEQUENCE [LARGE SCALE GENOMIC DNA]</scope>
    <source>
        <strain evidence="2 3">YB22</strain>
    </source>
</reference>
<accession>A0A845PUF3</accession>
<comment type="caution">
    <text evidence="2">The sequence shown here is derived from an EMBL/GenBank/DDBJ whole genome shotgun (WGS) entry which is preliminary data.</text>
</comment>
<dbReference type="InterPro" id="IPR002625">
    <property type="entry name" value="Smr_dom"/>
</dbReference>
<dbReference type="InterPro" id="IPR036063">
    <property type="entry name" value="Smr_dom_sf"/>
</dbReference>
<dbReference type="Gene3D" id="3.30.1370.110">
    <property type="match status" value="1"/>
</dbReference>
<evidence type="ECO:0000259" key="1">
    <source>
        <dbReference type="Pfam" id="PF01713"/>
    </source>
</evidence>
<evidence type="ECO:0000313" key="3">
    <source>
        <dbReference type="Proteomes" id="UP000553459"/>
    </source>
</evidence>
<evidence type="ECO:0000313" key="2">
    <source>
        <dbReference type="EMBL" id="NAW51454.1"/>
    </source>
</evidence>
<organism evidence="2 3">
    <name type="scientific">Elizabethkingia argenteiflava</name>
    <dbReference type="NCBI Taxonomy" id="2681556"/>
    <lineage>
        <taxon>Bacteria</taxon>
        <taxon>Pseudomonadati</taxon>
        <taxon>Bacteroidota</taxon>
        <taxon>Flavobacteriia</taxon>
        <taxon>Flavobacteriales</taxon>
        <taxon>Weeksellaceae</taxon>
        <taxon>Elizabethkingia</taxon>
    </lineage>
</organism>
<dbReference type="Pfam" id="PF01713">
    <property type="entry name" value="Smr"/>
    <property type="match status" value="1"/>
</dbReference>
<name>A0A845PUF3_9FLAO</name>
<feature type="domain" description="Smr" evidence="1">
    <location>
        <begin position="102"/>
        <end position="164"/>
    </location>
</feature>
<keyword evidence="3" id="KW-1185">Reference proteome</keyword>
<dbReference type="Proteomes" id="UP000553459">
    <property type="component" value="Unassembled WGS sequence"/>
</dbReference>
<proteinExistence type="predicted"/>